<dbReference type="Proteomes" id="UP001146439">
    <property type="component" value="Unassembled WGS sequence"/>
</dbReference>
<protein>
    <submittedName>
        <fullName evidence="6">TetR family transcriptional regulator</fullName>
    </submittedName>
</protein>
<accession>A0A9X3RNQ6</accession>
<dbReference type="EMBL" id="JAKMUZ010000008">
    <property type="protein sequence ID" value="MCZ9295998.1"/>
    <property type="molecule type" value="Genomic_DNA"/>
</dbReference>
<dbReference type="PANTHER" id="PTHR30055:SF234">
    <property type="entry name" value="HTH-TYPE TRANSCRIPTIONAL REGULATOR BETI"/>
    <property type="match status" value="1"/>
</dbReference>
<evidence type="ECO:0000259" key="5">
    <source>
        <dbReference type="PROSITE" id="PS50977"/>
    </source>
</evidence>
<evidence type="ECO:0000313" key="6">
    <source>
        <dbReference type="EMBL" id="MCZ9295998.1"/>
    </source>
</evidence>
<sequence>MPTQDQSAQLQPQRKELILTAALRTIARDGVAGLSLRTVATQANVALGSIAYYFTDKDGLISAAFHDFAQRSVEQFRSFYEGATTLEEARAATVSMLSATAGSRTDIILGSELYALSLRRPRHRMILLEWTRACQGVMRTYFDEATTLALDALYEGAILHHAMHVGETSTERIALAVERLTPPESFIFGTPSP</sequence>
<dbReference type="Gene3D" id="1.10.357.10">
    <property type="entry name" value="Tetracycline Repressor, domain 2"/>
    <property type="match status" value="1"/>
</dbReference>
<keyword evidence="3" id="KW-0804">Transcription</keyword>
<reference evidence="7 9" key="2">
    <citation type="submission" date="2024-01" db="EMBL/GenBank/DDBJ databases">
        <title>Description of two novel Corynebacterium species isolated from human nasal passages and skin.</title>
        <authorList>
            <person name="Popowitch E."/>
            <person name="Tran T.H."/>
            <person name="Escapa I.F."/>
            <person name="Bhatt E."/>
            <person name="Sozat A.K."/>
            <person name="Roberts A.Q."/>
            <person name="Segre J.A."/>
            <person name="Kong H."/>
            <person name="Conlan S."/>
            <person name="Lemon K.P."/>
            <person name="Kelly M.S."/>
        </authorList>
    </citation>
    <scope>NUCLEOTIDE SEQUENCE [LARGE SCALE GENOMIC DNA]</scope>
    <source>
        <strain evidence="7 9">KPL2619</strain>
    </source>
</reference>
<dbReference type="Proteomes" id="UP001371299">
    <property type="component" value="Unassembled WGS sequence"/>
</dbReference>
<evidence type="ECO:0000256" key="4">
    <source>
        <dbReference type="PROSITE-ProRule" id="PRU00335"/>
    </source>
</evidence>
<dbReference type="InterPro" id="IPR050109">
    <property type="entry name" value="HTH-type_TetR-like_transc_reg"/>
</dbReference>
<dbReference type="AlphaFoldDB" id="A0A9X3RNQ6"/>
<dbReference type="PANTHER" id="PTHR30055">
    <property type="entry name" value="HTH-TYPE TRANSCRIPTIONAL REGULATOR RUTR"/>
    <property type="match status" value="1"/>
</dbReference>
<evidence type="ECO:0000313" key="7">
    <source>
        <dbReference type="EMBL" id="MEK0145493.1"/>
    </source>
</evidence>
<dbReference type="Pfam" id="PF00440">
    <property type="entry name" value="TetR_N"/>
    <property type="match status" value="1"/>
</dbReference>
<dbReference type="InterPro" id="IPR001647">
    <property type="entry name" value="HTH_TetR"/>
</dbReference>
<keyword evidence="1" id="KW-0805">Transcription regulation</keyword>
<comment type="caution">
    <text evidence="6">The sequence shown here is derived from an EMBL/GenBank/DDBJ whole genome shotgun (WGS) entry which is preliminary data.</text>
</comment>
<evidence type="ECO:0000256" key="3">
    <source>
        <dbReference type="ARBA" id="ARBA00023163"/>
    </source>
</evidence>
<feature type="DNA-binding region" description="H-T-H motif" evidence="4">
    <location>
        <begin position="35"/>
        <end position="54"/>
    </location>
</feature>
<evidence type="ECO:0000313" key="8">
    <source>
        <dbReference type="Proteomes" id="UP001146439"/>
    </source>
</evidence>
<evidence type="ECO:0000256" key="1">
    <source>
        <dbReference type="ARBA" id="ARBA00023015"/>
    </source>
</evidence>
<evidence type="ECO:0000256" key="2">
    <source>
        <dbReference type="ARBA" id="ARBA00023125"/>
    </source>
</evidence>
<organism evidence="6 8">
    <name type="scientific">Corynebacterium yonathiae</name>
    <dbReference type="NCBI Taxonomy" id="2913504"/>
    <lineage>
        <taxon>Bacteria</taxon>
        <taxon>Bacillati</taxon>
        <taxon>Actinomycetota</taxon>
        <taxon>Actinomycetes</taxon>
        <taxon>Mycobacteriales</taxon>
        <taxon>Corynebacteriaceae</taxon>
        <taxon>Corynebacterium</taxon>
    </lineage>
</organism>
<dbReference type="PROSITE" id="PS50977">
    <property type="entry name" value="HTH_TETR_2"/>
    <property type="match status" value="1"/>
</dbReference>
<dbReference type="InterPro" id="IPR009057">
    <property type="entry name" value="Homeodomain-like_sf"/>
</dbReference>
<keyword evidence="9" id="KW-1185">Reference proteome</keyword>
<dbReference type="RefSeq" id="WP_238801343.1">
    <property type="nucleotide sequence ID" value="NZ_JAKMUZ010000008.1"/>
</dbReference>
<dbReference type="SUPFAM" id="SSF46689">
    <property type="entry name" value="Homeodomain-like"/>
    <property type="match status" value="1"/>
</dbReference>
<dbReference type="GO" id="GO:0003700">
    <property type="term" value="F:DNA-binding transcription factor activity"/>
    <property type="evidence" value="ECO:0007669"/>
    <property type="project" value="TreeGrafter"/>
</dbReference>
<evidence type="ECO:0000313" key="9">
    <source>
        <dbReference type="Proteomes" id="UP001371299"/>
    </source>
</evidence>
<dbReference type="PRINTS" id="PR00455">
    <property type="entry name" value="HTHTETR"/>
</dbReference>
<dbReference type="GO" id="GO:0000976">
    <property type="term" value="F:transcription cis-regulatory region binding"/>
    <property type="evidence" value="ECO:0007669"/>
    <property type="project" value="TreeGrafter"/>
</dbReference>
<name>A0A9X3RNQ6_9CORY</name>
<proteinExistence type="predicted"/>
<reference evidence="6" key="1">
    <citation type="submission" date="2022-02" db="EMBL/GenBank/DDBJ databases">
        <title>Corynebacterium sp. from urogenital microbiome.</title>
        <authorList>
            <person name="Cappelli E.A."/>
            <person name="Ribeiro T.G."/>
            <person name="Peixe L."/>
        </authorList>
    </citation>
    <scope>NUCLEOTIDE SEQUENCE</scope>
    <source>
        <strain evidence="6">C21Ua_68</strain>
    </source>
</reference>
<keyword evidence="2 4" id="KW-0238">DNA-binding</keyword>
<gene>
    <name evidence="6" type="ORF">L8V22_05400</name>
    <name evidence="7" type="ORF">WMQ01_05330</name>
</gene>
<feature type="domain" description="HTH tetR-type" evidence="5">
    <location>
        <begin position="12"/>
        <end position="72"/>
    </location>
</feature>
<dbReference type="EMBL" id="JBBMGJ010000008">
    <property type="protein sequence ID" value="MEK0145493.1"/>
    <property type="molecule type" value="Genomic_DNA"/>
</dbReference>